<accession>A0ABD0KUZ4</accession>
<dbReference type="SUPFAM" id="SSF81324">
    <property type="entry name" value="Voltage-gated potassium channels"/>
    <property type="match status" value="1"/>
</dbReference>
<keyword evidence="2" id="KW-0812">Transmembrane</keyword>
<keyword evidence="2" id="KW-0472">Membrane</keyword>
<dbReference type="AlphaFoldDB" id="A0ABD0KUZ4"/>
<feature type="region of interest" description="Disordered" evidence="1">
    <location>
        <begin position="54"/>
        <end position="89"/>
    </location>
</feature>
<evidence type="ECO:0000313" key="4">
    <source>
        <dbReference type="Proteomes" id="UP001519460"/>
    </source>
</evidence>
<comment type="caution">
    <text evidence="3">The sequence shown here is derived from an EMBL/GenBank/DDBJ whole genome shotgun (WGS) entry which is preliminary data.</text>
</comment>
<evidence type="ECO:0000256" key="2">
    <source>
        <dbReference type="SAM" id="Phobius"/>
    </source>
</evidence>
<keyword evidence="4" id="KW-1185">Reference proteome</keyword>
<feature type="transmembrane region" description="Helical" evidence="2">
    <location>
        <begin position="6"/>
        <end position="31"/>
    </location>
</feature>
<gene>
    <name evidence="3" type="ORF">BaRGS_00017657</name>
</gene>
<evidence type="ECO:0000313" key="3">
    <source>
        <dbReference type="EMBL" id="KAK7491093.1"/>
    </source>
</evidence>
<dbReference type="EMBL" id="JACVVK020000119">
    <property type="protein sequence ID" value="KAK7491093.1"/>
    <property type="molecule type" value="Genomic_DNA"/>
</dbReference>
<dbReference type="Proteomes" id="UP001519460">
    <property type="component" value="Unassembled WGS sequence"/>
</dbReference>
<organism evidence="3 4">
    <name type="scientific">Batillaria attramentaria</name>
    <dbReference type="NCBI Taxonomy" id="370345"/>
    <lineage>
        <taxon>Eukaryota</taxon>
        <taxon>Metazoa</taxon>
        <taxon>Spiralia</taxon>
        <taxon>Lophotrochozoa</taxon>
        <taxon>Mollusca</taxon>
        <taxon>Gastropoda</taxon>
        <taxon>Caenogastropoda</taxon>
        <taxon>Sorbeoconcha</taxon>
        <taxon>Cerithioidea</taxon>
        <taxon>Batillariidae</taxon>
        <taxon>Batillaria</taxon>
    </lineage>
</organism>
<keyword evidence="2" id="KW-1133">Transmembrane helix</keyword>
<name>A0ABD0KUZ4_9CAEN</name>
<protein>
    <submittedName>
        <fullName evidence="3">Uncharacterized protein</fullName>
    </submittedName>
</protein>
<reference evidence="3 4" key="1">
    <citation type="journal article" date="2023" name="Sci. Data">
        <title>Genome assembly of the Korean intertidal mud-creeper Batillaria attramentaria.</title>
        <authorList>
            <person name="Patra A.K."/>
            <person name="Ho P.T."/>
            <person name="Jun S."/>
            <person name="Lee S.J."/>
            <person name="Kim Y."/>
            <person name="Won Y.J."/>
        </authorList>
    </citation>
    <scope>NUCLEOTIDE SEQUENCE [LARGE SCALE GENOMIC DNA]</scope>
    <source>
        <strain evidence="3">Wonlab-2016</strain>
    </source>
</reference>
<proteinExistence type="predicted"/>
<sequence length="89" mass="10079">MYPVTWPGYVIGSVTAVCGVLIIGFTIPALVNNFILYYQHVQFAIQKEKLRKQLGEGEKEGDVEKDTPKRAEKREKGDQAENIPLVRMN</sequence>
<feature type="compositionally biased region" description="Basic and acidic residues" evidence="1">
    <location>
        <begin position="54"/>
        <end position="79"/>
    </location>
</feature>
<evidence type="ECO:0000256" key="1">
    <source>
        <dbReference type="SAM" id="MobiDB-lite"/>
    </source>
</evidence>